<organism evidence="1 2">
    <name type="scientific">Helianthus annuus</name>
    <name type="common">Common sunflower</name>
    <dbReference type="NCBI Taxonomy" id="4232"/>
    <lineage>
        <taxon>Eukaryota</taxon>
        <taxon>Viridiplantae</taxon>
        <taxon>Streptophyta</taxon>
        <taxon>Embryophyta</taxon>
        <taxon>Tracheophyta</taxon>
        <taxon>Spermatophyta</taxon>
        <taxon>Magnoliopsida</taxon>
        <taxon>eudicotyledons</taxon>
        <taxon>Gunneridae</taxon>
        <taxon>Pentapetalae</taxon>
        <taxon>asterids</taxon>
        <taxon>campanulids</taxon>
        <taxon>Asterales</taxon>
        <taxon>Asteraceae</taxon>
        <taxon>Asteroideae</taxon>
        <taxon>Heliantheae alliance</taxon>
        <taxon>Heliantheae</taxon>
        <taxon>Helianthus</taxon>
    </lineage>
</organism>
<proteinExistence type="predicted"/>
<reference evidence="2" key="1">
    <citation type="journal article" date="2017" name="Nature">
        <title>The sunflower genome provides insights into oil metabolism, flowering and Asterid evolution.</title>
        <authorList>
            <person name="Badouin H."/>
            <person name="Gouzy J."/>
            <person name="Grassa C.J."/>
            <person name="Murat F."/>
            <person name="Staton S.E."/>
            <person name="Cottret L."/>
            <person name="Lelandais-Briere C."/>
            <person name="Owens G.L."/>
            <person name="Carrere S."/>
            <person name="Mayjonade B."/>
            <person name="Legrand L."/>
            <person name="Gill N."/>
            <person name="Kane N.C."/>
            <person name="Bowers J.E."/>
            <person name="Hubner S."/>
            <person name="Bellec A."/>
            <person name="Berard A."/>
            <person name="Berges H."/>
            <person name="Blanchet N."/>
            <person name="Boniface M.C."/>
            <person name="Brunel D."/>
            <person name="Catrice O."/>
            <person name="Chaidir N."/>
            <person name="Claudel C."/>
            <person name="Donnadieu C."/>
            <person name="Faraut T."/>
            <person name="Fievet G."/>
            <person name="Helmstetter N."/>
            <person name="King M."/>
            <person name="Knapp S.J."/>
            <person name="Lai Z."/>
            <person name="Le Paslier M.C."/>
            <person name="Lippi Y."/>
            <person name="Lorenzon L."/>
            <person name="Mandel J.R."/>
            <person name="Marage G."/>
            <person name="Marchand G."/>
            <person name="Marquand E."/>
            <person name="Bret-Mestries E."/>
            <person name="Morien E."/>
            <person name="Nambeesan S."/>
            <person name="Nguyen T."/>
            <person name="Pegot-Espagnet P."/>
            <person name="Pouilly N."/>
            <person name="Raftis F."/>
            <person name="Sallet E."/>
            <person name="Schiex T."/>
            <person name="Thomas J."/>
            <person name="Vandecasteele C."/>
            <person name="Vares D."/>
            <person name="Vear F."/>
            <person name="Vautrin S."/>
            <person name="Crespi M."/>
            <person name="Mangin B."/>
            <person name="Burke J.M."/>
            <person name="Salse J."/>
            <person name="Munos S."/>
            <person name="Vincourt P."/>
            <person name="Rieseberg L.H."/>
            <person name="Langlade N.B."/>
        </authorList>
    </citation>
    <scope>NUCLEOTIDE SEQUENCE [LARGE SCALE GENOMIC DNA]</scope>
    <source>
        <strain evidence="2">cv. SF193</strain>
    </source>
</reference>
<dbReference type="AlphaFoldDB" id="A0A251S2D1"/>
<accession>A0A251S2D1</accession>
<sequence length="77" mass="9146">MLVIDLQFFIYFFVPGTIHKRTVHRLSSICRGVQNHPNPNLNPIYPIIRIRIIRKFGYPNFRISEIRIIRIFGFGFG</sequence>
<name>A0A251S2D1_HELAN</name>
<gene>
    <name evidence="1" type="ORF">HannXRQ_Chr16g0524041</name>
</gene>
<dbReference type="InParanoid" id="A0A251S2D1"/>
<evidence type="ECO:0000313" key="1">
    <source>
        <dbReference type="EMBL" id="OTF92633.1"/>
    </source>
</evidence>
<keyword evidence="2" id="KW-1185">Reference proteome</keyword>
<dbReference type="EMBL" id="CM007905">
    <property type="protein sequence ID" value="OTF92633.1"/>
    <property type="molecule type" value="Genomic_DNA"/>
</dbReference>
<evidence type="ECO:0000313" key="2">
    <source>
        <dbReference type="Proteomes" id="UP000215914"/>
    </source>
</evidence>
<dbReference type="Proteomes" id="UP000215914">
    <property type="component" value="Chromosome 16"/>
</dbReference>
<protein>
    <submittedName>
        <fullName evidence="1">Uncharacterized protein</fullName>
    </submittedName>
</protein>